<keyword evidence="2" id="KW-0328">Glycosyltransferase</keyword>
<proteinExistence type="predicted"/>
<reference evidence="2 3" key="1">
    <citation type="submission" date="2021-05" db="EMBL/GenBank/DDBJ databases">
        <title>Fusibacter ferrireducens sp. nov., an anaerobic, sulfur- and Fe-reducing bacterium isolated from the mangrove sediment.</title>
        <authorList>
            <person name="Qiu D."/>
        </authorList>
    </citation>
    <scope>NUCLEOTIDE SEQUENCE [LARGE SCALE GENOMIC DNA]</scope>
    <source>
        <strain evidence="2 3">DSM 12116</strain>
    </source>
</reference>
<feature type="domain" description="Class II Histidinyl-tRNA synthetase (HisRS)-like catalytic core" evidence="1">
    <location>
        <begin position="13"/>
        <end position="305"/>
    </location>
</feature>
<dbReference type="RefSeq" id="WP_213235878.1">
    <property type="nucleotide sequence ID" value="NZ_JAHBCL010000007.1"/>
</dbReference>
<evidence type="ECO:0000313" key="2">
    <source>
        <dbReference type="EMBL" id="MBS7526093.1"/>
    </source>
</evidence>
<dbReference type="GO" id="GO:0016757">
    <property type="term" value="F:glycosyltransferase activity"/>
    <property type="evidence" value="ECO:0007669"/>
    <property type="project" value="UniProtKB-KW"/>
</dbReference>
<dbReference type="EMBL" id="JAHBCL010000007">
    <property type="protein sequence ID" value="MBS7526093.1"/>
    <property type="molecule type" value="Genomic_DNA"/>
</dbReference>
<sequence length="408" mass="46262">MKQRKTGSLVDNKKRYALIQELTQLYKAHGYVQISIPIYEPESDVKNGNSKKSVRFVDPTKGILTLQNDPTTAMMKMLQQEKLNDVNKFCYYANTFGYQANTLQEMTQIGLEYYGISEAASDAEIVVLAIKSLLRINKEALVEVSELRLYKAVEAIINQMAPDPERVRFLLSTKNIPGIRREMLPEALEALLIEYLGCTGSPKEVIERAKRFIENPLFKKKNALTQAIHYLEEIVEIVEAYELSSYFSLDLTIFGEYKYYNGIFFKGYLKNCPTEICSGGRYDLLSAEYGKPIPACGFAIKIDKILSTMAVKPIYRPNAIMICEHKISESGIQIAELYRSKGFIVDIRSYQSEKAAIDLALAQSVENIVLLSDKTAKVINLRKDEIVKYPIGEFKGKVSVTFKNESIH</sequence>
<dbReference type="InterPro" id="IPR004516">
    <property type="entry name" value="HisRS/HisZ"/>
</dbReference>
<comment type="caution">
    <text evidence="2">The sequence shown here is derived from an EMBL/GenBank/DDBJ whole genome shotgun (WGS) entry which is preliminary data.</text>
</comment>
<dbReference type="Gene3D" id="3.30.930.10">
    <property type="entry name" value="Bira Bifunctional Protein, Domain 2"/>
    <property type="match status" value="1"/>
</dbReference>
<keyword evidence="3" id="KW-1185">Reference proteome</keyword>
<dbReference type="Proteomes" id="UP000746471">
    <property type="component" value="Unassembled WGS sequence"/>
</dbReference>
<evidence type="ECO:0000259" key="1">
    <source>
        <dbReference type="Pfam" id="PF13393"/>
    </source>
</evidence>
<evidence type="ECO:0000313" key="3">
    <source>
        <dbReference type="Proteomes" id="UP000746471"/>
    </source>
</evidence>
<name>A0ABS5PLS9_9FIRM</name>
<dbReference type="PANTHER" id="PTHR43707:SF1">
    <property type="entry name" value="HISTIDINE--TRNA LIGASE, MITOCHONDRIAL-RELATED"/>
    <property type="match status" value="1"/>
</dbReference>
<dbReference type="Pfam" id="PF13393">
    <property type="entry name" value="tRNA-synt_His"/>
    <property type="match status" value="1"/>
</dbReference>
<keyword evidence="2" id="KW-0808">Transferase</keyword>
<organism evidence="2 3">
    <name type="scientific">Fusibacter paucivorans</name>
    <dbReference type="NCBI Taxonomy" id="76009"/>
    <lineage>
        <taxon>Bacteria</taxon>
        <taxon>Bacillati</taxon>
        <taxon>Bacillota</taxon>
        <taxon>Clostridia</taxon>
        <taxon>Eubacteriales</taxon>
        <taxon>Eubacteriales Family XII. Incertae Sedis</taxon>
        <taxon>Fusibacter</taxon>
    </lineage>
</organism>
<gene>
    <name evidence="2" type="ORF">KHM83_05355</name>
</gene>
<accession>A0ABS5PLS9</accession>
<dbReference type="PIRSF" id="PIRSF001549">
    <property type="entry name" value="His-tRNA_synth"/>
    <property type="match status" value="1"/>
</dbReference>
<dbReference type="InterPro" id="IPR045864">
    <property type="entry name" value="aa-tRNA-synth_II/BPL/LPL"/>
</dbReference>
<dbReference type="InterPro" id="IPR041715">
    <property type="entry name" value="HisRS-like_core"/>
</dbReference>
<dbReference type="SUPFAM" id="SSF55681">
    <property type="entry name" value="Class II aaRS and biotin synthetases"/>
    <property type="match status" value="1"/>
</dbReference>
<dbReference type="PANTHER" id="PTHR43707">
    <property type="entry name" value="HISTIDYL-TRNA SYNTHETASE"/>
    <property type="match status" value="1"/>
</dbReference>
<protein>
    <submittedName>
        <fullName evidence="2">ATP phosphoribosyltransferase regulatory subunit</fullName>
    </submittedName>
</protein>